<dbReference type="SMART" id="SM00470">
    <property type="entry name" value="ParB"/>
    <property type="match status" value="1"/>
</dbReference>
<evidence type="ECO:0000259" key="3">
    <source>
        <dbReference type="SMART" id="SM00470"/>
    </source>
</evidence>
<sequence>MAKRRLSMADEMSFPNKTRQFLDLVGVTKNPQNSEDFESEKFLFLTQISLAADQPRRYFCAQAMESLITSIREHGILQPLLVRPLESGKYELIAGERRLRAAQTLGIEEVPVIIRCLNEQEAFQVALLENLQREDLNPVEETEAILQLLSMRLACSIAEVISLLNHVANLKKQKTEITNNVVRSQWEMVEHIFAVIGRVSPDSFRTHRLPLLNLPKDVLEILRQGKIEYTKARIIAQVKDEAQRHELLTKILEENLSVREIKKYIQTMEPSLASKPHVIPSRMKEAYRRVKQSKIWQDPKKAKTLEKLLGQIEALLE</sequence>
<dbReference type="NCBIfam" id="TIGR00180">
    <property type="entry name" value="parB_part"/>
    <property type="match status" value="1"/>
</dbReference>
<keyword evidence="2" id="KW-0238">DNA-binding</keyword>
<dbReference type="FunFam" id="3.90.1530.30:FF:000001">
    <property type="entry name" value="Chromosome partitioning protein ParB"/>
    <property type="match status" value="1"/>
</dbReference>
<comment type="similarity">
    <text evidence="1">Belongs to the ParB family.</text>
</comment>
<dbReference type="EMBL" id="NMQE01000815">
    <property type="protein sequence ID" value="PMB17419.1"/>
    <property type="molecule type" value="Genomic_DNA"/>
</dbReference>
<evidence type="ECO:0000256" key="1">
    <source>
        <dbReference type="ARBA" id="ARBA00006295"/>
    </source>
</evidence>
<reference evidence="4 5" key="1">
    <citation type="submission" date="2017-07" db="EMBL/GenBank/DDBJ databases">
        <title>Genomes of Fischerella (Mastigocladus) sp. strains.</title>
        <authorList>
            <person name="Miller S.R."/>
        </authorList>
    </citation>
    <scope>NUCLEOTIDE SEQUENCE [LARGE SCALE GENOMIC DNA]</scope>
    <source>
        <strain evidence="4 5">CCMEE 5318</strain>
    </source>
</reference>
<dbReference type="Gene3D" id="3.90.1530.30">
    <property type="match status" value="1"/>
</dbReference>
<dbReference type="RefSeq" id="WP_102183395.1">
    <property type="nucleotide sequence ID" value="NZ_NMQE01000815.1"/>
</dbReference>
<dbReference type="InterPro" id="IPR041468">
    <property type="entry name" value="HTH_ParB/Spo0J"/>
</dbReference>
<dbReference type="SUPFAM" id="SSF110849">
    <property type="entry name" value="ParB/Sulfiredoxin"/>
    <property type="match status" value="1"/>
</dbReference>
<dbReference type="Proteomes" id="UP000235081">
    <property type="component" value="Unassembled WGS sequence"/>
</dbReference>
<dbReference type="GO" id="GO:0003677">
    <property type="term" value="F:DNA binding"/>
    <property type="evidence" value="ECO:0007669"/>
    <property type="project" value="UniProtKB-KW"/>
</dbReference>
<dbReference type="GO" id="GO:0005694">
    <property type="term" value="C:chromosome"/>
    <property type="evidence" value="ECO:0007669"/>
    <property type="project" value="TreeGrafter"/>
</dbReference>
<protein>
    <submittedName>
        <fullName evidence="4">Chromosome partitioning protein ParB</fullName>
    </submittedName>
</protein>
<dbReference type="InterPro" id="IPR036086">
    <property type="entry name" value="ParB/Sulfiredoxin_sf"/>
</dbReference>
<dbReference type="Pfam" id="PF02195">
    <property type="entry name" value="ParB_N"/>
    <property type="match status" value="1"/>
</dbReference>
<name>A0A2N6L671_9CYAN</name>
<comment type="caution">
    <text evidence="4">The sequence shown here is derived from an EMBL/GenBank/DDBJ whole genome shotgun (WGS) entry which is preliminary data.</text>
</comment>
<dbReference type="AlphaFoldDB" id="A0A2N6L671"/>
<dbReference type="SUPFAM" id="SSF109709">
    <property type="entry name" value="KorB DNA-binding domain-like"/>
    <property type="match status" value="1"/>
</dbReference>
<evidence type="ECO:0000256" key="2">
    <source>
        <dbReference type="ARBA" id="ARBA00023125"/>
    </source>
</evidence>
<organism evidence="4 5">
    <name type="scientific">Fischerella thermalis CCMEE 5318</name>
    <dbReference type="NCBI Taxonomy" id="2019666"/>
    <lineage>
        <taxon>Bacteria</taxon>
        <taxon>Bacillati</taxon>
        <taxon>Cyanobacteriota</taxon>
        <taxon>Cyanophyceae</taxon>
        <taxon>Nostocales</taxon>
        <taxon>Hapalosiphonaceae</taxon>
        <taxon>Fischerella</taxon>
    </lineage>
</organism>
<accession>A0A2N6L671</accession>
<gene>
    <name evidence="4" type="ORF">CEN46_23590</name>
</gene>
<dbReference type="GO" id="GO:0007059">
    <property type="term" value="P:chromosome segregation"/>
    <property type="evidence" value="ECO:0007669"/>
    <property type="project" value="TreeGrafter"/>
</dbReference>
<dbReference type="Pfam" id="PF17762">
    <property type="entry name" value="HTH_ParB"/>
    <property type="match status" value="1"/>
</dbReference>
<dbReference type="InterPro" id="IPR003115">
    <property type="entry name" value="ParB_N"/>
</dbReference>
<proteinExistence type="inferred from homology"/>
<dbReference type="InterPro" id="IPR004437">
    <property type="entry name" value="ParB/RepB/Spo0J"/>
</dbReference>
<evidence type="ECO:0000313" key="4">
    <source>
        <dbReference type="EMBL" id="PMB17419.1"/>
    </source>
</evidence>
<dbReference type="PANTHER" id="PTHR33375:SF7">
    <property type="entry name" value="CHROMOSOME 2-PARTITIONING PROTEIN PARB-RELATED"/>
    <property type="match status" value="1"/>
</dbReference>
<feature type="domain" description="ParB-like N-terminal" evidence="3">
    <location>
        <begin position="41"/>
        <end position="131"/>
    </location>
</feature>
<dbReference type="InterPro" id="IPR050336">
    <property type="entry name" value="Chromosome_partition/occlusion"/>
</dbReference>
<dbReference type="PANTHER" id="PTHR33375">
    <property type="entry name" value="CHROMOSOME-PARTITIONING PROTEIN PARB-RELATED"/>
    <property type="match status" value="1"/>
</dbReference>
<evidence type="ECO:0000313" key="5">
    <source>
        <dbReference type="Proteomes" id="UP000235081"/>
    </source>
</evidence>
<dbReference type="Gene3D" id="1.10.10.2830">
    <property type="match status" value="1"/>
</dbReference>
<dbReference type="CDD" id="cd16393">
    <property type="entry name" value="SPO0J_N"/>
    <property type="match status" value="1"/>
</dbReference>